<dbReference type="AlphaFoldDB" id="A0A9N9Y7S0"/>
<feature type="region of interest" description="Disordered" evidence="1">
    <location>
        <begin position="36"/>
        <end position="106"/>
    </location>
</feature>
<organism evidence="3 4">
    <name type="scientific">Clonostachys byssicola</name>
    <dbReference type="NCBI Taxonomy" id="160290"/>
    <lineage>
        <taxon>Eukaryota</taxon>
        <taxon>Fungi</taxon>
        <taxon>Dikarya</taxon>
        <taxon>Ascomycota</taxon>
        <taxon>Pezizomycotina</taxon>
        <taxon>Sordariomycetes</taxon>
        <taxon>Hypocreomycetidae</taxon>
        <taxon>Hypocreales</taxon>
        <taxon>Bionectriaceae</taxon>
        <taxon>Clonostachys</taxon>
    </lineage>
</organism>
<feature type="compositionally biased region" description="Basic and acidic residues" evidence="1">
    <location>
        <begin position="54"/>
        <end position="67"/>
    </location>
</feature>
<proteinExistence type="predicted"/>
<evidence type="ECO:0000313" key="3">
    <source>
        <dbReference type="EMBL" id="CAG9991340.1"/>
    </source>
</evidence>
<reference evidence="4" key="1">
    <citation type="submission" date="2019-06" db="EMBL/GenBank/DDBJ databases">
        <authorList>
            <person name="Broberg M."/>
        </authorList>
    </citation>
    <scope>NUCLEOTIDE SEQUENCE [LARGE SCALE GENOMIC DNA]</scope>
</reference>
<evidence type="ECO:0000256" key="1">
    <source>
        <dbReference type="SAM" id="MobiDB-lite"/>
    </source>
</evidence>
<evidence type="ECO:0000313" key="4">
    <source>
        <dbReference type="Proteomes" id="UP000754883"/>
    </source>
</evidence>
<feature type="region of interest" description="Disordered" evidence="1">
    <location>
        <begin position="447"/>
        <end position="471"/>
    </location>
</feature>
<keyword evidence="4" id="KW-1185">Reference proteome</keyword>
<evidence type="ECO:0000259" key="2">
    <source>
        <dbReference type="Pfam" id="PF23518"/>
    </source>
</evidence>
<dbReference type="EMBL" id="CABFNO020001479">
    <property type="protein sequence ID" value="CAG9991340.1"/>
    <property type="molecule type" value="Genomic_DNA"/>
</dbReference>
<reference evidence="3 4" key="2">
    <citation type="submission" date="2021-10" db="EMBL/GenBank/DDBJ databases">
        <authorList>
            <person name="Piombo E."/>
        </authorList>
    </citation>
    <scope>NUCLEOTIDE SEQUENCE [LARGE SCALE GENOMIC DNA]</scope>
</reference>
<dbReference type="Pfam" id="PF23518">
    <property type="entry name" value="WW_2"/>
    <property type="match status" value="1"/>
</dbReference>
<gene>
    <name evidence="3" type="ORF">CBYS24578_00006151</name>
</gene>
<accession>A0A9N9Y7S0</accession>
<dbReference type="Proteomes" id="UP000754883">
    <property type="component" value="Unassembled WGS sequence"/>
</dbReference>
<comment type="caution">
    <text evidence="3">The sequence shown here is derived from an EMBL/GenBank/DDBJ whole genome shotgun (WGS) entry which is preliminary data.</text>
</comment>
<protein>
    <recommendedName>
        <fullName evidence="2">WW domain-containing protein</fullName>
    </recommendedName>
</protein>
<name>A0A9N9Y7S0_9HYPO</name>
<sequence length="471" mass="52799">MAAQFGPQPWASTPFCRALLFGSPFRVPSVSMGVIVKRPSPGQGAPTRLRRREPRRESQRLVVDDRQAQAQYPATQPDVYPDAGKPDPAQLQASNPKSPDNIAPDLRQASFVPPASLRGRRSTAEVDIIQVHGLAGHTIENTKTRIRDLHKRDPLIPWGYKRVADVWSHLRRSRIMQTHASKYLFSSTEDEMKEINERKTDQSKATDTYTYPFPDDLSKADFWIPQAAPDGRLFYYNTMTGDRSVELPLESSVSYNYQQQQQQPFFTDEPHRPLYTEPESINPVGVAAAGAAAGVAASAALGLAADYDHPEVQIPSKPVTPQRRKTDDEIMAIGRQLAGLAKRQNEEDRRARGVTRPSRLVSAAKIRSMTITVPNIPRDANGTAGGRETDWTRRYQAARKNLQLEPQKQQEKNFSIVPTISKDHTAGEQARQDGLFAELGRGEKRHLSRIHTDGEQHILDSLARKKPKRDK</sequence>
<dbReference type="InterPro" id="IPR057827">
    <property type="entry name" value="WW_fungi"/>
</dbReference>
<dbReference type="OrthoDB" id="10255964at2759"/>
<feature type="domain" description="WW" evidence="2">
    <location>
        <begin position="219"/>
        <end position="247"/>
    </location>
</feature>